<keyword evidence="2" id="KW-1185">Reference proteome</keyword>
<dbReference type="Proteomes" id="UP000827986">
    <property type="component" value="Unassembled WGS sequence"/>
</dbReference>
<accession>A0A9D3XU95</accession>
<sequence length="103" mass="11939">MLMLLNCLWPQVRILSTHCTLPLQEFLHNNTKAEDYFTGLSVGGAEGRWKWIDNTELNTDMYVYSLLYLQVSDTSEEIIATGVLWRKGTEQRLGFSCAYNREE</sequence>
<organism evidence="1 2">
    <name type="scientific">Mauremys mutica</name>
    <name type="common">yellowpond turtle</name>
    <dbReference type="NCBI Taxonomy" id="74926"/>
    <lineage>
        <taxon>Eukaryota</taxon>
        <taxon>Metazoa</taxon>
        <taxon>Chordata</taxon>
        <taxon>Craniata</taxon>
        <taxon>Vertebrata</taxon>
        <taxon>Euteleostomi</taxon>
        <taxon>Archelosauria</taxon>
        <taxon>Testudinata</taxon>
        <taxon>Testudines</taxon>
        <taxon>Cryptodira</taxon>
        <taxon>Durocryptodira</taxon>
        <taxon>Testudinoidea</taxon>
        <taxon>Geoemydidae</taxon>
        <taxon>Geoemydinae</taxon>
        <taxon>Mauremys</taxon>
    </lineage>
</organism>
<proteinExistence type="predicted"/>
<name>A0A9D3XU95_9SAUR</name>
<protein>
    <recommendedName>
        <fullName evidence="3">C-type lectin domain-containing protein</fullName>
    </recommendedName>
</protein>
<dbReference type="AlphaFoldDB" id="A0A9D3XU95"/>
<evidence type="ECO:0000313" key="1">
    <source>
        <dbReference type="EMBL" id="KAH1186213.1"/>
    </source>
</evidence>
<dbReference type="SUPFAM" id="SSF56436">
    <property type="entry name" value="C-type lectin-like"/>
    <property type="match status" value="1"/>
</dbReference>
<evidence type="ECO:0000313" key="2">
    <source>
        <dbReference type="Proteomes" id="UP000827986"/>
    </source>
</evidence>
<dbReference type="InterPro" id="IPR016187">
    <property type="entry name" value="CTDL_fold"/>
</dbReference>
<reference evidence="1" key="1">
    <citation type="submission" date="2021-09" db="EMBL/GenBank/DDBJ databases">
        <title>The genome of Mauremys mutica provides insights into the evolution of semi-aquatic lifestyle.</title>
        <authorList>
            <person name="Gong S."/>
            <person name="Gao Y."/>
        </authorList>
    </citation>
    <scope>NUCLEOTIDE SEQUENCE</scope>
    <source>
        <strain evidence="1">MM-2020</strain>
        <tissue evidence="1">Muscle</tissue>
    </source>
</reference>
<dbReference type="EMBL" id="JAHDVG010000463">
    <property type="protein sequence ID" value="KAH1186213.1"/>
    <property type="molecule type" value="Genomic_DNA"/>
</dbReference>
<comment type="caution">
    <text evidence="1">The sequence shown here is derived from an EMBL/GenBank/DDBJ whole genome shotgun (WGS) entry which is preliminary data.</text>
</comment>
<dbReference type="InterPro" id="IPR016186">
    <property type="entry name" value="C-type_lectin-like/link_sf"/>
</dbReference>
<dbReference type="Gene3D" id="3.10.100.10">
    <property type="entry name" value="Mannose-Binding Protein A, subunit A"/>
    <property type="match status" value="1"/>
</dbReference>
<gene>
    <name evidence="1" type="ORF">KIL84_018962</name>
</gene>
<evidence type="ECO:0008006" key="3">
    <source>
        <dbReference type="Google" id="ProtNLM"/>
    </source>
</evidence>